<reference evidence="3" key="1">
    <citation type="journal article" date="2019" name="Int. J. Syst. Evol. Microbiol.">
        <title>The Global Catalogue of Microorganisms (GCM) 10K type strain sequencing project: providing services to taxonomists for standard genome sequencing and annotation.</title>
        <authorList>
            <consortium name="The Broad Institute Genomics Platform"/>
            <consortium name="The Broad Institute Genome Sequencing Center for Infectious Disease"/>
            <person name="Wu L."/>
            <person name="Ma J."/>
        </authorList>
    </citation>
    <scope>NUCLEOTIDE SEQUENCE [LARGE SCALE GENOMIC DNA]</scope>
    <source>
        <strain evidence="3">CGMCC 1.12371</strain>
    </source>
</reference>
<keyword evidence="1" id="KW-1133">Transmembrane helix</keyword>
<feature type="transmembrane region" description="Helical" evidence="1">
    <location>
        <begin position="301"/>
        <end position="321"/>
    </location>
</feature>
<dbReference type="RefSeq" id="WP_382223961.1">
    <property type="nucleotide sequence ID" value="NZ_JBHTCA010000009.1"/>
</dbReference>
<feature type="transmembrane region" description="Helical" evidence="1">
    <location>
        <begin position="75"/>
        <end position="97"/>
    </location>
</feature>
<accession>A0ABW2QMD6</accession>
<feature type="transmembrane region" description="Helical" evidence="1">
    <location>
        <begin position="270"/>
        <end position="294"/>
    </location>
</feature>
<evidence type="ECO:0000313" key="3">
    <source>
        <dbReference type="Proteomes" id="UP001596501"/>
    </source>
</evidence>
<dbReference type="EMBL" id="JBHTCA010000009">
    <property type="protein sequence ID" value="MFC7409802.1"/>
    <property type="molecule type" value="Genomic_DNA"/>
</dbReference>
<organism evidence="2 3">
    <name type="scientific">Hydrogenophaga atypica</name>
    <dbReference type="NCBI Taxonomy" id="249409"/>
    <lineage>
        <taxon>Bacteria</taxon>
        <taxon>Pseudomonadati</taxon>
        <taxon>Pseudomonadota</taxon>
        <taxon>Betaproteobacteria</taxon>
        <taxon>Burkholderiales</taxon>
        <taxon>Comamonadaceae</taxon>
        <taxon>Hydrogenophaga</taxon>
    </lineage>
</organism>
<feature type="transmembrane region" description="Helical" evidence="1">
    <location>
        <begin position="240"/>
        <end position="258"/>
    </location>
</feature>
<proteinExistence type="predicted"/>
<evidence type="ECO:0000313" key="2">
    <source>
        <dbReference type="EMBL" id="MFC7409802.1"/>
    </source>
</evidence>
<keyword evidence="1" id="KW-0812">Transmembrane</keyword>
<keyword evidence="3" id="KW-1185">Reference proteome</keyword>
<evidence type="ECO:0000256" key="1">
    <source>
        <dbReference type="SAM" id="Phobius"/>
    </source>
</evidence>
<name>A0ABW2QMD6_9BURK</name>
<keyword evidence="1" id="KW-0472">Membrane</keyword>
<protein>
    <submittedName>
        <fullName evidence="2">NnrS family protein</fullName>
    </submittedName>
</protein>
<feature type="transmembrane region" description="Helical" evidence="1">
    <location>
        <begin position="198"/>
        <end position="219"/>
    </location>
</feature>
<dbReference type="InterPro" id="IPR010266">
    <property type="entry name" value="NnrS"/>
</dbReference>
<feature type="transmembrane region" description="Helical" evidence="1">
    <location>
        <begin position="367"/>
        <end position="390"/>
    </location>
</feature>
<dbReference type="Proteomes" id="UP001596501">
    <property type="component" value="Unassembled WGS sequence"/>
</dbReference>
<dbReference type="Pfam" id="PF05940">
    <property type="entry name" value="NnrS"/>
    <property type="match status" value="1"/>
</dbReference>
<feature type="transmembrane region" description="Helical" evidence="1">
    <location>
        <begin position="333"/>
        <end position="355"/>
    </location>
</feature>
<sequence length="433" mass="46900">MSLTQNTTVPLAPQRHRPPAVDGGWRLGHLWWAPHRLAFATAAVLLVLSAVWWLGVWLARAGVLPVWPQAFDPGLLHGTLMVYGFMPLFFAGFLFTAGPKWLGMAAPSAHDIAPAVLLQGLGWLLWLMAAFGGTPWAVAGALVAALGLAWSATLFGRLLWRSPAPERQHATLVWLAACLGVAALLGVAAAVWWGRHDIARACLLTGLWGFVASTFVVVAHRMIPFFTASALPLVSVWRPHWVLALMLLALTLKTVSVWTEWAGWTTGAWALAHGFWMLVSGLLLLWLAVVWGLMQSLRIKLLAMLHLGFVWLGLGLLIDGFSHLWAALTGAQALYLGALHASTMGFLGSLMLAMVTRVSCGHGGRPLVADGLVWWLFCLLQVATLLRLAAAAGGSTSVILTVAAGLAWTLVVLPWSWRLLNWWGRPRQDGRPG</sequence>
<gene>
    <name evidence="2" type="ORF">ACFQPB_13095</name>
</gene>
<feature type="transmembrane region" description="Helical" evidence="1">
    <location>
        <begin position="37"/>
        <end position="55"/>
    </location>
</feature>
<comment type="caution">
    <text evidence="2">The sequence shown here is derived from an EMBL/GenBank/DDBJ whole genome shotgun (WGS) entry which is preliminary data.</text>
</comment>
<feature type="transmembrane region" description="Helical" evidence="1">
    <location>
        <begin position="172"/>
        <end position="192"/>
    </location>
</feature>
<feature type="transmembrane region" description="Helical" evidence="1">
    <location>
        <begin position="109"/>
        <end position="131"/>
    </location>
</feature>
<feature type="transmembrane region" description="Helical" evidence="1">
    <location>
        <begin position="396"/>
        <end position="417"/>
    </location>
</feature>
<feature type="transmembrane region" description="Helical" evidence="1">
    <location>
        <begin position="137"/>
        <end position="160"/>
    </location>
</feature>